<keyword evidence="4" id="KW-1185">Reference proteome</keyword>
<gene>
    <name evidence="3" type="ORF">DFJ69_0092</name>
</gene>
<name>A0A3D9SK33_9ACTN</name>
<dbReference type="InterPro" id="IPR001584">
    <property type="entry name" value="Integrase_cat-core"/>
</dbReference>
<dbReference type="Proteomes" id="UP000256661">
    <property type="component" value="Unassembled WGS sequence"/>
</dbReference>
<feature type="region of interest" description="Disordered" evidence="1">
    <location>
        <begin position="233"/>
        <end position="258"/>
    </location>
</feature>
<protein>
    <recommendedName>
        <fullName evidence="2">Integrase catalytic domain-containing protein</fullName>
    </recommendedName>
</protein>
<dbReference type="InterPro" id="IPR012337">
    <property type="entry name" value="RNaseH-like_sf"/>
</dbReference>
<dbReference type="SUPFAM" id="SSF53098">
    <property type="entry name" value="Ribonuclease H-like"/>
    <property type="match status" value="1"/>
</dbReference>
<reference evidence="3 4" key="1">
    <citation type="submission" date="2018-08" db="EMBL/GenBank/DDBJ databases">
        <title>Sequencing the genomes of 1000 actinobacteria strains.</title>
        <authorList>
            <person name="Klenk H.-P."/>
        </authorList>
    </citation>
    <scope>NUCLEOTIDE SEQUENCE [LARGE SCALE GENOMIC DNA]</scope>
    <source>
        <strain evidence="3 4">DSM 43927</strain>
    </source>
</reference>
<comment type="caution">
    <text evidence="3">The sequence shown here is derived from an EMBL/GenBank/DDBJ whole genome shotgun (WGS) entry which is preliminary data.</text>
</comment>
<dbReference type="GO" id="GO:0003676">
    <property type="term" value="F:nucleic acid binding"/>
    <property type="evidence" value="ECO:0007669"/>
    <property type="project" value="InterPro"/>
</dbReference>
<accession>A0A3D9SK33</accession>
<evidence type="ECO:0000313" key="3">
    <source>
        <dbReference type="EMBL" id="REE94740.1"/>
    </source>
</evidence>
<organism evidence="3 4">
    <name type="scientific">Thermomonospora umbrina</name>
    <dbReference type="NCBI Taxonomy" id="111806"/>
    <lineage>
        <taxon>Bacteria</taxon>
        <taxon>Bacillati</taxon>
        <taxon>Actinomycetota</taxon>
        <taxon>Actinomycetes</taxon>
        <taxon>Streptosporangiales</taxon>
        <taxon>Thermomonosporaceae</taxon>
        <taxon>Thermomonospora</taxon>
    </lineage>
</organism>
<dbReference type="PROSITE" id="PS50994">
    <property type="entry name" value="INTEGRASE"/>
    <property type="match status" value="1"/>
</dbReference>
<dbReference type="GO" id="GO:0015074">
    <property type="term" value="P:DNA integration"/>
    <property type="evidence" value="ECO:0007669"/>
    <property type="project" value="InterPro"/>
</dbReference>
<proteinExistence type="predicted"/>
<dbReference type="Gene3D" id="3.30.420.10">
    <property type="entry name" value="Ribonuclease H-like superfamily/Ribonuclease H"/>
    <property type="match status" value="1"/>
</dbReference>
<evidence type="ECO:0000256" key="1">
    <source>
        <dbReference type="SAM" id="MobiDB-lite"/>
    </source>
</evidence>
<sequence>MGARASRPVLRVGDWVQLDGGESQVVALAGTSARLRSAVGSEMVVLLPFLLGSPGFAVVDGAPFPELEPFGLLDGLPEEVIAAAKEWERHIVEVITGLPPEAEPGAVPRPEYDPQTRTVKERAAAKAAELGVGLRTVFVRRARHVEQGLWGLVDQRAVREWQATGRGDARVVQAVREALDAETQASTGTRSRLIWKVTKALEAVHGPGVVPLPGRTTFYRLIDSLSTGRHTFGSASTRRQLANRPEGPFEPTSADRPGEQVQIDSTPLDVMVLLDGGVTVRADLAIAVDVATRTICAAVLRPAGTKAVDASLLLAKMLVPEPMRPGWSQSLAMSRSLLPHASLMDIDARMEAAAKPVIVPDGVVIDGGKVFVSDTFMRACERLGISVQRARQNTPTDKAVVEATFPSINTLFTQYLAGHTGSNTDRHRQWRGRQPGV</sequence>
<dbReference type="EMBL" id="QTTT01000001">
    <property type="protein sequence ID" value="REE94740.1"/>
    <property type="molecule type" value="Genomic_DNA"/>
</dbReference>
<dbReference type="AlphaFoldDB" id="A0A3D9SK33"/>
<evidence type="ECO:0000259" key="2">
    <source>
        <dbReference type="PROSITE" id="PS50994"/>
    </source>
</evidence>
<feature type="domain" description="Integrase catalytic" evidence="2">
    <location>
        <begin position="253"/>
        <end position="437"/>
    </location>
</feature>
<dbReference type="InterPro" id="IPR036397">
    <property type="entry name" value="RNaseH_sf"/>
</dbReference>
<evidence type="ECO:0000313" key="4">
    <source>
        <dbReference type="Proteomes" id="UP000256661"/>
    </source>
</evidence>